<dbReference type="Pfam" id="PF10996">
    <property type="entry name" value="Beta-Casp"/>
    <property type="match status" value="1"/>
</dbReference>
<proteinExistence type="predicted"/>
<keyword evidence="1 4" id="KW-0378">Hydrolase</keyword>
<dbReference type="EMBL" id="CAADRM010000035">
    <property type="protein sequence ID" value="VFU12226.1"/>
    <property type="molecule type" value="Genomic_DNA"/>
</dbReference>
<dbReference type="InterPro" id="IPR001279">
    <property type="entry name" value="Metallo-B-lactamas"/>
</dbReference>
<dbReference type="EC" id="3.1.-.-" evidence="4"/>
<gene>
    <name evidence="4" type="ORF">SCFA_130031</name>
</gene>
<dbReference type="PANTHER" id="PTHR11203:SF37">
    <property type="entry name" value="INTEGRATOR COMPLEX SUBUNIT 11"/>
    <property type="match status" value="1"/>
</dbReference>
<dbReference type="InterPro" id="IPR022712">
    <property type="entry name" value="Beta_Casp"/>
</dbReference>
<dbReference type="PROSITE" id="PS51257">
    <property type="entry name" value="PROKAR_LIPOPROTEIN"/>
    <property type="match status" value="1"/>
</dbReference>
<dbReference type="SUPFAM" id="SSF56281">
    <property type="entry name" value="Metallo-hydrolase/oxidoreductase"/>
    <property type="match status" value="1"/>
</dbReference>
<evidence type="ECO:0000259" key="2">
    <source>
        <dbReference type="SMART" id="SM00849"/>
    </source>
</evidence>
<dbReference type="InterPro" id="IPR036866">
    <property type="entry name" value="RibonucZ/Hydroxyglut_hydro"/>
</dbReference>
<dbReference type="InterPro" id="IPR050698">
    <property type="entry name" value="MBL"/>
</dbReference>
<dbReference type="InterPro" id="IPR011108">
    <property type="entry name" value="RMMBL"/>
</dbReference>
<evidence type="ECO:0000256" key="1">
    <source>
        <dbReference type="ARBA" id="ARBA00022801"/>
    </source>
</evidence>
<accession>A0A485LVT7</accession>
<dbReference type="GO" id="GO:0004521">
    <property type="term" value="F:RNA endonuclease activity"/>
    <property type="evidence" value="ECO:0007669"/>
    <property type="project" value="TreeGrafter"/>
</dbReference>
<feature type="domain" description="Beta-Casp" evidence="3">
    <location>
        <begin position="256"/>
        <end position="381"/>
    </location>
</feature>
<name>A0A485LVT7_9ZZZZ</name>
<dbReference type="SMART" id="SM00849">
    <property type="entry name" value="Lactamase_B"/>
    <property type="match status" value="1"/>
</dbReference>
<dbReference type="Gene3D" id="3.60.15.10">
    <property type="entry name" value="Ribonuclease Z/Hydroxyacylglutathione hydrolase-like"/>
    <property type="match status" value="1"/>
</dbReference>
<sequence length="538" mass="60576">MIKVTCLGAAGSVTGSCFLVENVHGKKVMVDCGLFQGGKQMELRNWRNWDFNPSQVSTLFLTHAHIDHSGRIPKLVKDGFRGRIITSAPTAQLCEIMLLDSAHVQEMDARWQTRKNRRRAGGMDIKPLYTADDAQASLQYLQPVEEDEMIAVEEGIRARIRNAGHILGSSILELWIRDGEQDIKLVFSGDLGMENQLIVKSPQEIFNADYLFVESTYGNRLHKDFESSKEELLEAVNYAVSNNQKVLIPAFAVERTQEIIYVLNEFFCAGRLPDIPIYLDSPLAIKATEIFRQNKKYYDEDAMAMVNKGIDPFDMPNLIYTPTTEESMTINEKPGPAIIIAGSGMCTAGRIRHHLKHNLWREGASMVIVGFQAQGSTGRQIVDGKTTVRLFGEDVAVRAKVFTIGGFSAHADQKGLLKWVANFAESNPQVFVVHGESSTSLDFAQLIHQELGFKSYVPGWRETLFLKPREFPIEIVPPAPEEVVNLGEDMLQAYQAVSSELDQLMWRIKRADGRIKITEEDIDRLRYIQEELKQILVA</sequence>
<evidence type="ECO:0000259" key="3">
    <source>
        <dbReference type="SMART" id="SM01027"/>
    </source>
</evidence>
<dbReference type="GO" id="GO:0016787">
    <property type="term" value="F:hydrolase activity"/>
    <property type="evidence" value="ECO:0007669"/>
    <property type="project" value="UniProtKB-KW"/>
</dbReference>
<dbReference type="Gene3D" id="3.40.50.10890">
    <property type="match status" value="1"/>
</dbReference>
<dbReference type="SMART" id="SM01027">
    <property type="entry name" value="Beta-Casp"/>
    <property type="match status" value="1"/>
</dbReference>
<dbReference type="Pfam" id="PF07521">
    <property type="entry name" value="RMMBL"/>
    <property type="match status" value="1"/>
</dbReference>
<protein>
    <submittedName>
        <fullName evidence="4">Ribonuclease</fullName>
        <ecNumber evidence="4">3.1.-.-</ecNumber>
    </submittedName>
</protein>
<dbReference type="Pfam" id="PF00753">
    <property type="entry name" value="Lactamase_B"/>
    <property type="match status" value="1"/>
</dbReference>
<organism evidence="4">
    <name type="scientific">anaerobic digester metagenome</name>
    <dbReference type="NCBI Taxonomy" id="1263854"/>
    <lineage>
        <taxon>unclassified sequences</taxon>
        <taxon>metagenomes</taxon>
        <taxon>ecological metagenomes</taxon>
    </lineage>
</organism>
<feature type="domain" description="Metallo-beta-lactamase" evidence="2">
    <location>
        <begin position="14"/>
        <end position="251"/>
    </location>
</feature>
<dbReference type="PANTHER" id="PTHR11203">
    <property type="entry name" value="CLEAVAGE AND POLYADENYLATION SPECIFICITY FACTOR FAMILY MEMBER"/>
    <property type="match status" value="1"/>
</dbReference>
<dbReference type="CDD" id="cd16295">
    <property type="entry name" value="TTHA0252-CPSF-like_MBL-fold"/>
    <property type="match status" value="1"/>
</dbReference>
<evidence type="ECO:0000313" key="4">
    <source>
        <dbReference type="EMBL" id="VFU12226.1"/>
    </source>
</evidence>
<reference evidence="4" key="1">
    <citation type="submission" date="2019-03" db="EMBL/GenBank/DDBJ databases">
        <authorList>
            <person name="Hao L."/>
        </authorList>
    </citation>
    <scope>NUCLEOTIDE SEQUENCE</scope>
</reference>
<dbReference type="AlphaFoldDB" id="A0A485LVT7"/>